<name>A0ABW1J1X3_9PSEU</name>
<dbReference type="PROSITE" id="PS01097">
    <property type="entry name" value="HUPF_HYPC"/>
    <property type="match status" value="1"/>
</dbReference>
<dbReference type="Gene3D" id="2.30.30.140">
    <property type="match status" value="1"/>
</dbReference>
<dbReference type="PANTHER" id="PTHR35177">
    <property type="entry name" value="HYDROGENASE MATURATION FACTOR HYBG"/>
    <property type="match status" value="1"/>
</dbReference>
<dbReference type="PRINTS" id="PR00445">
    <property type="entry name" value="HUPFHYPC"/>
</dbReference>
<comment type="caution">
    <text evidence="2">The sequence shown here is derived from an EMBL/GenBank/DDBJ whole genome shotgun (WGS) entry which is preliminary data.</text>
</comment>
<sequence length="91" mass="9978">MCLGIPGRIAEVWDDERGARMARVEFPEETKTVCLAYLPDLQIGDYTIVHAGFALTRIEEESAMVTLATMREYGVFGDPARAMPGGPESLS</sequence>
<gene>
    <name evidence="2" type="ORF">ACFQE5_10510</name>
</gene>
<dbReference type="NCBIfam" id="TIGR00074">
    <property type="entry name" value="hypC_hupF"/>
    <property type="match status" value="1"/>
</dbReference>
<dbReference type="SUPFAM" id="SSF159127">
    <property type="entry name" value="HupF/HypC-like"/>
    <property type="match status" value="1"/>
</dbReference>
<proteinExistence type="inferred from homology"/>
<dbReference type="RefSeq" id="WP_379584659.1">
    <property type="nucleotide sequence ID" value="NZ_JBHSQW010000023.1"/>
</dbReference>
<dbReference type="PANTHER" id="PTHR35177:SF2">
    <property type="entry name" value="HYDROGENASE MATURATION FACTOR HYBG"/>
    <property type="match status" value="1"/>
</dbReference>
<dbReference type="EMBL" id="JBHSQW010000023">
    <property type="protein sequence ID" value="MFC5994639.1"/>
    <property type="molecule type" value="Genomic_DNA"/>
</dbReference>
<reference evidence="3" key="1">
    <citation type="journal article" date="2019" name="Int. J. Syst. Evol. Microbiol.">
        <title>The Global Catalogue of Microorganisms (GCM) 10K type strain sequencing project: providing services to taxonomists for standard genome sequencing and annotation.</title>
        <authorList>
            <consortium name="The Broad Institute Genomics Platform"/>
            <consortium name="The Broad Institute Genome Sequencing Center for Infectious Disease"/>
            <person name="Wu L."/>
            <person name="Ma J."/>
        </authorList>
    </citation>
    <scope>NUCLEOTIDE SEQUENCE [LARGE SCALE GENOMIC DNA]</scope>
    <source>
        <strain evidence="3">CCM 8391</strain>
    </source>
</reference>
<evidence type="ECO:0000313" key="2">
    <source>
        <dbReference type="EMBL" id="MFC5994639.1"/>
    </source>
</evidence>
<protein>
    <submittedName>
        <fullName evidence="2">HypC/HybG/HupF family hydrogenase formation chaperone</fullName>
    </submittedName>
</protein>
<accession>A0ABW1J1X3</accession>
<dbReference type="Pfam" id="PF01455">
    <property type="entry name" value="HupF_HypC"/>
    <property type="match status" value="1"/>
</dbReference>
<organism evidence="2 3">
    <name type="scientific">Pseudonocardia hispaniensis</name>
    <dbReference type="NCBI Taxonomy" id="904933"/>
    <lineage>
        <taxon>Bacteria</taxon>
        <taxon>Bacillati</taxon>
        <taxon>Actinomycetota</taxon>
        <taxon>Actinomycetes</taxon>
        <taxon>Pseudonocardiales</taxon>
        <taxon>Pseudonocardiaceae</taxon>
        <taxon>Pseudonocardia</taxon>
    </lineage>
</organism>
<dbReference type="Proteomes" id="UP001596302">
    <property type="component" value="Unassembled WGS sequence"/>
</dbReference>
<evidence type="ECO:0000256" key="1">
    <source>
        <dbReference type="ARBA" id="ARBA00006018"/>
    </source>
</evidence>
<keyword evidence="3" id="KW-1185">Reference proteome</keyword>
<dbReference type="InterPro" id="IPR019812">
    <property type="entry name" value="Hydgase_assmbl_chp_CS"/>
</dbReference>
<dbReference type="InterPro" id="IPR001109">
    <property type="entry name" value="Hydrogenase_HupF/HypC"/>
</dbReference>
<evidence type="ECO:0000313" key="3">
    <source>
        <dbReference type="Proteomes" id="UP001596302"/>
    </source>
</evidence>
<comment type="similarity">
    <text evidence="1">Belongs to the HupF/HypC family.</text>
</comment>